<feature type="transmembrane region" description="Helical" evidence="1">
    <location>
        <begin position="20"/>
        <end position="42"/>
    </location>
</feature>
<keyword evidence="1" id="KW-1133">Transmembrane helix</keyword>
<sequence length="71" mass="7815">MRWPGSRSARLSRVLASDVIIKAVTLFLVVIIVLAMFGRGIVGRRLRQAKCPRCGRYKIGSGPCPCSRKKG</sequence>
<dbReference type="Proteomes" id="UP000523601">
    <property type="component" value="Unassembled WGS sequence"/>
</dbReference>
<name>A0ABX2PCY3_9RHOB</name>
<protein>
    <recommendedName>
        <fullName evidence="4">Short-chain dehydrogenase</fullName>
    </recommendedName>
</protein>
<keyword evidence="1" id="KW-0472">Membrane</keyword>
<dbReference type="EMBL" id="JABCJD010000001">
    <property type="protein sequence ID" value="NVO26524.1"/>
    <property type="molecule type" value="Genomic_DNA"/>
</dbReference>
<reference evidence="2 3" key="1">
    <citation type="submission" date="2020-04" db="EMBL/GenBank/DDBJ databases">
        <title>Donghicola sp., a member of the Rhodobacteraceae family isolated from mangrove forest in Thailand.</title>
        <authorList>
            <person name="Charoenyingcharoen P."/>
            <person name="Yukphan P."/>
        </authorList>
    </citation>
    <scope>NUCLEOTIDE SEQUENCE [LARGE SCALE GENOMIC DNA]</scope>
    <source>
        <strain evidence="2 3">C2-DW-16</strain>
    </source>
</reference>
<proteinExistence type="predicted"/>
<comment type="caution">
    <text evidence="2">The sequence shown here is derived from an EMBL/GenBank/DDBJ whole genome shotgun (WGS) entry which is preliminary data.</text>
</comment>
<accession>A0ABX2PCY3</accession>
<evidence type="ECO:0000313" key="3">
    <source>
        <dbReference type="Proteomes" id="UP000523601"/>
    </source>
</evidence>
<evidence type="ECO:0000256" key="1">
    <source>
        <dbReference type="SAM" id="Phobius"/>
    </source>
</evidence>
<keyword evidence="1" id="KW-0812">Transmembrane</keyword>
<evidence type="ECO:0008006" key="4">
    <source>
        <dbReference type="Google" id="ProtNLM"/>
    </source>
</evidence>
<keyword evidence="3" id="KW-1185">Reference proteome</keyword>
<evidence type="ECO:0000313" key="2">
    <source>
        <dbReference type="EMBL" id="NVO26524.1"/>
    </source>
</evidence>
<organism evidence="2 3">
    <name type="scientific">Donghicola mangrovi</name>
    <dbReference type="NCBI Taxonomy" id="2729614"/>
    <lineage>
        <taxon>Bacteria</taxon>
        <taxon>Pseudomonadati</taxon>
        <taxon>Pseudomonadota</taxon>
        <taxon>Alphaproteobacteria</taxon>
        <taxon>Rhodobacterales</taxon>
        <taxon>Roseobacteraceae</taxon>
        <taxon>Donghicola</taxon>
    </lineage>
</organism>
<gene>
    <name evidence="2" type="ORF">HJ526_03755</name>
</gene>